<proteinExistence type="predicted"/>
<dbReference type="InterPro" id="IPR002182">
    <property type="entry name" value="NB-ARC"/>
</dbReference>
<evidence type="ECO:0000259" key="2">
    <source>
        <dbReference type="PROSITE" id="PS50104"/>
    </source>
</evidence>
<reference evidence="4" key="2">
    <citation type="submission" date="2025-08" db="UniProtKB">
        <authorList>
            <consortium name="RefSeq"/>
        </authorList>
    </citation>
    <scope>IDENTIFICATION</scope>
    <source>
        <tissue evidence="4">Whole plant</tissue>
    </source>
</reference>
<dbReference type="InterPro" id="IPR035897">
    <property type="entry name" value="Toll_tir_struct_dom_sf"/>
</dbReference>
<dbReference type="Proteomes" id="UP000515211">
    <property type="component" value="Chromosome 8"/>
</dbReference>
<dbReference type="PANTHER" id="PTHR11017:SF479">
    <property type="entry name" value="DISEASE RESISTANCE PROTEIN (TIR-NBS-LRR CLASS) FAMILY"/>
    <property type="match status" value="1"/>
</dbReference>
<dbReference type="PROSITE" id="PS50104">
    <property type="entry name" value="TIR"/>
    <property type="match status" value="1"/>
</dbReference>
<keyword evidence="3" id="KW-1185">Reference proteome</keyword>
<dbReference type="SUPFAM" id="SSF52540">
    <property type="entry name" value="P-loop containing nucleoside triphosphate hydrolases"/>
    <property type="match status" value="1"/>
</dbReference>
<dbReference type="Pfam" id="PF00931">
    <property type="entry name" value="NB-ARC"/>
    <property type="match status" value="1"/>
</dbReference>
<dbReference type="GO" id="GO:0006952">
    <property type="term" value="P:defense response"/>
    <property type="evidence" value="ECO:0007669"/>
    <property type="project" value="InterPro"/>
</dbReference>
<dbReference type="GeneID" id="127739648"/>
<dbReference type="SUPFAM" id="SSF52058">
    <property type="entry name" value="L domain-like"/>
    <property type="match status" value="1"/>
</dbReference>
<name>A0A9C6T3J7_ARADU</name>
<dbReference type="Gene3D" id="3.80.10.10">
    <property type="entry name" value="Ribonuclease Inhibitor"/>
    <property type="match status" value="1"/>
</dbReference>
<keyword evidence="1" id="KW-0520">NAD</keyword>
<evidence type="ECO:0000256" key="1">
    <source>
        <dbReference type="ARBA" id="ARBA00023027"/>
    </source>
</evidence>
<dbReference type="PANTHER" id="PTHR11017">
    <property type="entry name" value="LEUCINE-RICH REPEAT-CONTAINING PROTEIN"/>
    <property type="match status" value="1"/>
</dbReference>
<dbReference type="InterPro" id="IPR027417">
    <property type="entry name" value="P-loop_NTPase"/>
</dbReference>
<dbReference type="InterPro" id="IPR000157">
    <property type="entry name" value="TIR_dom"/>
</dbReference>
<dbReference type="Gene3D" id="3.40.50.300">
    <property type="entry name" value="P-loop containing nucleotide triphosphate hydrolases"/>
    <property type="match status" value="1"/>
</dbReference>
<evidence type="ECO:0000313" key="4">
    <source>
        <dbReference type="RefSeq" id="XP_052109245.1"/>
    </source>
</evidence>
<accession>A0A9C6T3J7</accession>
<dbReference type="Gene3D" id="3.40.50.10140">
    <property type="entry name" value="Toll/interleukin-1 receptor homology (TIR) domain"/>
    <property type="match status" value="1"/>
</dbReference>
<dbReference type="SUPFAM" id="SSF52200">
    <property type="entry name" value="Toll/Interleukin receptor TIR domain"/>
    <property type="match status" value="1"/>
</dbReference>
<dbReference type="InterPro" id="IPR032675">
    <property type="entry name" value="LRR_dom_sf"/>
</dbReference>
<dbReference type="GO" id="GO:0007165">
    <property type="term" value="P:signal transduction"/>
    <property type="evidence" value="ECO:0007669"/>
    <property type="project" value="InterPro"/>
</dbReference>
<protein>
    <submittedName>
        <fullName evidence="4">TMV resistance protein N</fullName>
    </submittedName>
</protein>
<feature type="domain" description="TIR" evidence="2">
    <location>
        <begin position="30"/>
        <end position="195"/>
    </location>
</feature>
<dbReference type="PRINTS" id="PR00364">
    <property type="entry name" value="DISEASERSIST"/>
</dbReference>
<evidence type="ECO:0000313" key="3">
    <source>
        <dbReference type="Proteomes" id="UP000515211"/>
    </source>
</evidence>
<organism evidence="3 4">
    <name type="scientific">Arachis duranensis</name>
    <name type="common">Wild peanut</name>
    <dbReference type="NCBI Taxonomy" id="130453"/>
    <lineage>
        <taxon>Eukaryota</taxon>
        <taxon>Viridiplantae</taxon>
        <taxon>Streptophyta</taxon>
        <taxon>Embryophyta</taxon>
        <taxon>Tracheophyta</taxon>
        <taxon>Spermatophyta</taxon>
        <taxon>Magnoliopsida</taxon>
        <taxon>eudicotyledons</taxon>
        <taxon>Gunneridae</taxon>
        <taxon>Pentapetalae</taxon>
        <taxon>rosids</taxon>
        <taxon>fabids</taxon>
        <taxon>Fabales</taxon>
        <taxon>Fabaceae</taxon>
        <taxon>Papilionoideae</taxon>
        <taxon>50 kb inversion clade</taxon>
        <taxon>dalbergioids sensu lato</taxon>
        <taxon>Dalbergieae</taxon>
        <taxon>Pterocarpus clade</taxon>
        <taxon>Arachis</taxon>
    </lineage>
</organism>
<dbReference type="AlphaFoldDB" id="A0A9C6T3J7"/>
<gene>
    <name evidence="4" type="primary">LOC127739648</name>
</gene>
<dbReference type="FunFam" id="3.40.50.10140:FF:000007">
    <property type="entry name" value="Disease resistance protein (TIR-NBS-LRR class)"/>
    <property type="match status" value="1"/>
</dbReference>
<dbReference type="Pfam" id="PF01582">
    <property type="entry name" value="TIR"/>
    <property type="match status" value="1"/>
</dbReference>
<dbReference type="RefSeq" id="XP_052109245.1">
    <property type="nucleotide sequence ID" value="XM_052253285.1"/>
</dbReference>
<dbReference type="GO" id="GO:0043531">
    <property type="term" value="F:ADP binding"/>
    <property type="evidence" value="ECO:0007669"/>
    <property type="project" value="InterPro"/>
</dbReference>
<dbReference type="InterPro" id="IPR044974">
    <property type="entry name" value="Disease_R_plants"/>
</dbReference>
<sequence>MFVDEADTCVIFDNFCKEEDMAAHTSSEIIKYDVFLSFRGTDTRRGFLSHLRKALEDKHIKTYVDYMLREGTEILHSLLAAIEQSEIALIIFCQDYASSQWCLEELAKILECRKQNGQIIIPIFHNVDPSWVRRQKESYHHALANHEVRFADRVQIWRDALKEAANLSGFHSPSSSFRNDADLVDEIVKRVLQRLNQSPQGDLQGLVGIHGPIEKLVSLCMESEAVIVGLWGMGGIGKTTLATAVFNRLCDGFEGFCFLNNVRERAEKYGIDHLKTELLSKLLKEEDASPFVMPGGITNFAKKGLSRTKVLVVLDDVNDSDQMEDLCGGHTWFEASSRIIVTTRDKYVLATADAYHIHEVKTLNPDESLRLFNLNAFKQNCETQAIQSITLNMYEIDTIKLHPETFERMPELKLVRFHAPDFRRKLCAPEDITSLPKKLSYFHWDEFPLKSLPSSFGVERIVEIIMPDSGFKRFGKNLVSLRKVDLDGSSSLMELPDLSKASNLREVSISGCKSLRQVPPSAVCSQKLKYLKVSNCESLERKNFLSAPTPHNTHFSVFVQTRD</sequence>
<reference evidence="3" key="1">
    <citation type="journal article" date="2016" name="Nat. Genet.">
        <title>The genome sequences of Arachis duranensis and Arachis ipaensis, the diploid ancestors of cultivated peanut.</title>
        <authorList>
            <person name="Bertioli D.J."/>
            <person name="Cannon S.B."/>
            <person name="Froenicke L."/>
            <person name="Huang G."/>
            <person name="Farmer A.D."/>
            <person name="Cannon E.K."/>
            <person name="Liu X."/>
            <person name="Gao D."/>
            <person name="Clevenger J."/>
            <person name="Dash S."/>
            <person name="Ren L."/>
            <person name="Moretzsohn M.C."/>
            <person name="Shirasawa K."/>
            <person name="Huang W."/>
            <person name="Vidigal B."/>
            <person name="Abernathy B."/>
            <person name="Chu Y."/>
            <person name="Niederhuth C.E."/>
            <person name="Umale P."/>
            <person name="Araujo A.C."/>
            <person name="Kozik A."/>
            <person name="Kim K.D."/>
            <person name="Burow M.D."/>
            <person name="Varshney R.K."/>
            <person name="Wang X."/>
            <person name="Zhang X."/>
            <person name="Barkley N."/>
            <person name="Guimaraes P.M."/>
            <person name="Isobe S."/>
            <person name="Guo B."/>
            <person name="Liao B."/>
            <person name="Stalker H.T."/>
            <person name="Schmitz R.J."/>
            <person name="Scheffler B.E."/>
            <person name="Leal-Bertioli S.C."/>
            <person name="Xun X."/>
            <person name="Jackson S.A."/>
            <person name="Michelmore R."/>
            <person name="Ozias-Akins P."/>
        </authorList>
    </citation>
    <scope>NUCLEOTIDE SEQUENCE [LARGE SCALE GENOMIC DNA]</scope>
    <source>
        <strain evidence="3">cv. V14167</strain>
    </source>
</reference>
<dbReference type="SMART" id="SM00255">
    <property type="entry name" value="TIR"/>
    <property type="match status" value="1"/>
</dbReference>
<dbReference type="KEGG" id="adu:127739648"/>